<evidence type="ECO:0000256" key="1">
    <source>
        <dbReference type="SAM" id="SignalP"/>
    </source>
</evidence>
<gene>
    <name evidence="2" type="ORF">DLM85_06630</name>
</gene>
<evidence type="ECO:0000313" key="3">
    <source>
        <dbReference type="Proteomes" id="UP000248553"/>
    </source>
</evidence>
<proteinExistence type="predicted"/>
<dbReference type="Proteomes" id="UP000248553">
    <property type="component" value="Unassembled WGS sequence"/>
</dbReference>
<name>A0A328BXB7_9BACT</name>
<keyword evidence="1" id="KW-0732">Signal</keyword>
<organism evidence="2 3">
    <name type="scientific">Hymenobacter edaphi</name>
    <dbReference type="NCBI Taxonomy" id="2211146"/>
    <lineage>
        <taxon>Bacteria</taxon>
        <taxon>Pseudomonadati</taxon>
        <taxon>Bacteroidota</taxon>
        <taxon>Cytophagia</taxon>
        <taxon>Cytophagales</taxon>
        <taxon>Hymenobacteraceae</taxon>
        <taxon>Hymenobacter</taxon>
    </lineage>
</organism>
<comment type="caution">
    <text evidence="2">The sequence shown here is derived from an EMBL/GenBank/DDBJ whole genome shotgun (WGS) entry which is preliminary data.</text>
</comment>
<dbReference type="RefSeq" id="WP_111477254.1">
    <property type="nucleotide sequence ID" value="NZ_QHKM01000001.1"/>
</dbReference>
<accession>A0A328BXB7</accession>
<evidence type="ECO:0000313" key="2">
    <source>
        <dbReference type="EMBL" id="RAK70504.1"/>
    </source>
</evidence>
<reference evidence="3" key="1">
    <citation type="submission" date="2018-05" db="EMBL/GenBank/DDBJ databases">
        <authorList>
            <person name="Nie L."/>
        </authorList>
    </citation>
    <scope>NUCLEOTIDE SEQUENCE [LARGE SCALE GENOMIC DNA]</scope>
    <source>
        <strain evidence="3">NL</strain>
    </source>
</reference>
<sequence length="258" mass="28936">MISVFPLIATCWLALSAAALPPESETYRRRVLADPALLPTELLPQYAGRSFAPVWLPPKDAALGFIGPNYQRLDLKLLTVTPTAGQPGQYAVTGKSRVKTNVAAFQGTLRVLHVRVNRGRPRTLDNEPAIAVKSGIVLAEYELREREAQPGTGVFRGVLHAKWYKDARGRIYYDDLLSFADSYANNQGVGTWTSYRSKQVKRCNWGRHRIPNSGDLDQGAGEFSPTDKYLAYGWQQYRQAWTGQDPAAQRLEQAAWWR</sequence>
<keyword evidence="3" id="KW-1185">Reference proteome</keyword>
<feature type="signal peptide" evidence="1">
    <location>
        <begin position="1"/>
        <end position="17"/>
    </location>
</feature>
<feature type="chain" id="PRO_5016444632" evidence="1">
    <location>
        <begin position="18"/>
        <end position="258"/>
    </location>
</feature>
<dbReference type="EMBL" id="QHKM01000001">
    <property type="protein sequence ID" value="RAK70504.1"/>
    <property type="molecule type" value="Genomic_DNA"/>
</dbReference>
<protein>
    <submittedName>
        <fullName evidence="2">Uncharacterized protein</fullName>
    </submittedName>
</protein>
<dbReference type="OrthoDB" id="880022at2"/>
<dbReference type="AlphaFoldDB" id="A0A328BXB7"/>